<feature type="transmembrane region" description="Helical" evidence="1">
    <location>
        <begin position="108"/>
        <end position="135"/>
    </location>
</feature>
<organism evidence="2">
    <name type="scientific">Rhodothermus marinus</name>
    <name type="common">Rhodothermus obamensis</name>
    <dbReference type="NCBI Taxonomy" id="29549"/>
    <lineage>
        <taxon>Bacteria</taxon>
        <taxon>Pseudomonadati</taxon>
        <taxon>Rhodothermota</taxon>
        <taxon>Rhodothermia</taxon>
        <taxon>Rhodothermales</taxon>
        <taxon>Rhodothermaceae</taxon>
        <taxon>Rhodothermus</taxon>
    </lineage>
</organism>
<proteinExistence type="predicted"/>
<feature type="transmembrane region" description="Helical" evidence="1">
    <location>
        <begin position="29"/>
        <end position="54"/>
    </location>
</feature>
<dbReference type="PANTHER" id="PTHR43471:SF1">
    <property type="entry name" value="ABC TRANSPORTER PERMEASE PROTEIN NOSY-RELATED"/>
    <property type="match status" value="1"/>
</dbReference>
<reference evidence="2" key="1">
    <citation type="journal article" date="2020" name="mSystems">
        <title>Genome- and Community-Level Interaction Insights into Carbon Utilization and Element Cycling Functions of Hydrothermarchaeota in Hydrothermal Sediment.</title>
        <authorList>
            <person name="Zhou Z."/>
            <person name="Liu Y."/>
            <person name="Xu W."/>
            <person name="Pan J."/>
            <person name="Luo Z.H."/>
            <person name="Li M."/>
        </authorList>
    </citation>
    <scope>NUCLEOTIDE SEQUENCE [LARGE SCALE GENOMIC DNA]</scope>
    <source>
        <strain evidence="2">SpSt-143</strain>
    </source>
</reference>
<dbReference type="GO" id="GO:0140359">
    <property type="term" value="F:ABC-type transporter activity"/>
    <property type="evidence" value="ECO:0007669"/>
    <property type="project" value="InterPro"/>
</dbReference>
<name>A0A7V2B2T9_RHOMR</name>
<feature type="transmembrane region" description="Helical" evidence="1">
    <location>
        <begin position="253"/>
        <end position="276"/>
    </location>
</feature>
<keyword evidence="1" id="KW-0472">Membrane</keyword>
<gene>
    <name evidence="2" type="ORF">ENO59_12335</name>
</gene>
<feature type="transmembrane region" description="Helical" evidence="1">
    <location>
        <begin position="66"/>
        <end position="88"/>
    </location>
</feature>
<keyword evidence="1" id="KW-0812">Transmembrane</keyword>
<feature type="transmembrane region" description="Helical" evidence="1">
    <location>
        <begin position="183"/>
        <end position="204"/>
    </location>
</feature>
<dbReference type="EMBL" id="DSGB01000007">
    <property type="protein sequence ID" value="HER97271.1"/>
    <property type="molecule type" value="Genomic_DNA"/>
</dbReference>
<dbReference type="Pfam" id="PF12679">
    <property type="entry name" value="ABC2_membrane_2"/>
    <property type="match status" value="1"/>
</dbReference>
<keyword evidence="1" id="KW-1133">Transmembrane helix</keyword>
<comment type="caution">
    <text evidence="2">The sequence shown here is derived from an EMBL/GenBank/DDBJ whole genome shotgun (WGS) entry which is preliminary data.</text>
</comment>
<protein>
    <submittedName>
        <fullName evidence="2">ABC transporter permease</fullName>
    </submittedName>
</protein>
<dbReference type="PANTHER" id="PTHR43471">
    <property type="entry name" value="ABC TRANSPORTER PERMEASE"/>
    <property type="match status" value="1"/>
</dbReference>
<dbReference type="AlphaFoldDB" id="A0A7V2B2T9"/>
<accession>A0A7V2B2T9</accession>
<dbReference type="GO" id="GO:0005886">
    <property type="term" value="C:plasma membrane"/>
    <property type="evidence" value="ECO:0007669"/>
    <property type="project" value="UniProtKB-SubCell"/>
</dbReference>
<evidence type="ECO:0000313" key="2">
    <source>
        <dbReference type="EMBL" id="HER97271.1"/>
    </source>
</evidence>
<sequence length="282" mass="29977">MILLHNVTPKVFGLLARKELHDALRNRWFVLYTLVFSLLALVLSWMGLASGQLYGLAGFGRTTASLINLVMLIVPLMGLTLGALSLALEREQGTLLYVLAQPITPAEVLLGKLLGLATALTATLSIGFGLSGLVLAWRGSTIGLGAFLGLLGLAILLALFSLSLGLLFSSALPRTAAALGSALFAWLLLVFLGDLGLLGSALVLRMPIEALFTLSLLNPLQVFKLAAILLLQSDLQVLGPAGQYAMHTYGLRLLPLSIGLLGLWTLVPLLPAHLFFHRRGAL</sequence>
<evidence type="ECO:0000256" key="1">
    <source>
        <dbReference type="SAM" id="Phobius"/>
    </source>
</evidence>
<feature type="transmembrane region" description="Helical" evidence="1">
    <location>
        <begin position="211"/>
        <end position="233"/>
    </location>
</feature>
<feature type="transmembrane region" description="Helical" evidence="1">
    <location>
        <begin position="147"/>
        <end position="171"/>
    </location>
</feature>